<keyword evidence="8" id="KW-0812">Transmembrane</keyword>
<evidence type="ECO:0000256" key="2">
    <source>
        <dbReference type="ARBA" id="ARBA00012438"/>
    </source>
</evidence>
<evidence type="ECO:0000256" key="7">
    <source>
        <dbReference type="ARBA" id="ARBA00023012"/>
    </source>
</evidence>
<dbReference type="GO" id="GO:0030295">
    <property type="term" value="F:protein kinase activator activity"/>
    <property type="evidence" value="ECO:0007669"/>
    <property type="project" value="TreeGrafter"/>
</dbReference>
<dbReference type="CDD" id="cd00075">
    <property type="entry name" value="HATPase"/>
    <property type="match status" value="1"/>
</dbReference>
<dbReference type="InterPro" id="IPR005467">
    <property type="entry name" value="His_kinase_dom"/>
</dbReference>
<dbReference type="OrthoDB" id="9784218at2"/>
<keyword evidence="6" id="KW-0067">ATP-binding</keyword>
<reference evidence="10 11" key="1">
    <citation type="submission" date="2015-07" db="EMBL/GenBank/DDBJ databases">
        <title>Whole genome sequencing of Bosea vaviloviae isolated from cave pool.</title>
        <authorList>
            <person name="Tan N.E.H."/>
            <person name="Lee Y.P."/>
            <person name="Gan H.M."/>
            <person name="Barton H."/>
            <person name="Savka M.A."/>
        </authorList>
    </citation>
    <scope>NUCLEOTIDE SEQUENCE [LARGE SCALE GENOMIC DNA]</scope>
    <source>
        <strain evidence="10 11">SD260</strain>
    </source>
</reference>
<dbReference type="SMART" id="SM00387">
    <property type="entry name" value="HATPase_c"/>
    <property type="match status" value="1"/>
</dbReference>
<name>A0A0N1F749_9HYPH</name>
<feature type="transmembrane region" description="Helical" evidence="8">
    <location>
        <begin position="24"/>
        <end position="45"/>
    </location>
</feature>
<proteinExistence type="predicted"/>
<dbReference type="PATRIC" id="fig|1526658.3.peg.5629"/>
<keyword evidence="4" id="KW-0547">Nucleotide-binding</keyword>
<keyword evidence="11" id="KW-1185">Reference proteome</keyword>
<feature type="domain" description="Histidine kinase" evidence="9">
    <location>
        <begin position="270"/>
        <end position="482"/>
    </location>
</feature>
<evidence type="ECO:0000256" key="8">
    <source>
        <dbReference type="SAM" id="Phobius"/>
    </source>
</evidence>
<sequence length="486" mass="52089">MQHHTPNRNQLSISLPRGLTRLGLSAKLLVLTVLFVMLAEVLIYLPSVANFRRNWLNDRLAAAQIAVLVLEGAPQDGLPEGSENRLLMGVGARAIAARVGGARRLLTLDSMPPAAVSRTVDLRSLGWVDAIGEALDTLVLPPAKMPIRVIGEAVGGADFVELVIDEAPLQRAMLKFSTNLLLLSLLISGLTAVAVYIALNWMIVDPIRQLAANVMEFEADPENPHRIIEPTQRADEIGEAQRALARMQMTLAGELRTKKHLAELGLAVSKINHDLRNMLAAAQLMSDRLVDTRDAKIKRFAPRLIATLGRAIDFCQATLAYGRAAEATPVLKDVGLRQLVAEQADMLGLAEAAMVTFSNEVPADLIAPCDPDQMARVLLNLMRNSVQALTQAGAEEGGRPTLRVKAERDNGSIILRVADNGPGVPERARANLFQAFRGSVTPGGTGLGLAVAAELVRLHGGTIALEPSDTGAVFMVTLPGRRQAAA</sequence>
<gene>
    <name evidence="10" type="ORF">AE618_06165</name>
</gene>
<dbReference type="PANTHER" id="PTHR42878:SF7">
    <property type="entry name" value="SENSOR HISTIDINE KINASE GLRK"/>
    <property type="match status" value="1"/>
</dbReference>
<evidence type="ECO:0000313" key="11">
    <source>
        <dbReference type="Proteomes" id="UP000037822"/>
    </source>
</evidence>
<dbReference type="GO" id="GO:0007234">
    <property type="term" value="P:osmosensory signaling via phosphorelay pathway"/>
    <property type="evidence" value="ECO:0007669"/>
    <property type="project" value="TreeGrafter"/>
</dbReference>
<dbReference type="GO" id="GO:0004673">
    <property type="term" value="F:protein histidine kinase activity"/>
    <property type="evidence" value="ECO:0007669"/>
    <property type="project" value="UniProtKB-EC"/>
</dbReference>
<feature type="transmembrane region" description="Helical" evidence="8">
    <location>
        <begin position="180"/>
        <end position="203"/>
    </location>
</feature>
<dbReference type="InterPro" id="IPR036890">
    <property type="entry name" value="HATPase_C_sf"/>
</dbReference>
<protein>
    <recommendedName>
        <fullName evidence="2">histidine kinase</fullName>
        <ecNumber evidence="2">2.7.13.3</ecNumber>
    </recommendedName>
</protein>
<evidence type="ECO:0000256" key="1">
    <source>
        <dbReference type="ARBA" id="ARBA00000085"/>
    </source>
</evidence>
<accession>A0A0N1F749</accession>
<dbReference type="SUPFAM" id="SSF55874">
    <property type="entry name" value="ATPase domain of HSP90 chaperone/DNA topoisomerase II/histidine kinase"/>
    <property type="match status" value="1"/>
</dbReference>
<dbReference type="Gene3D" id="3.30.565.10">
    <property type="entry name" value="Histidine kinase-like ATPase, C-terminal domain"/>
    <property type="match status" value="1"/>
</dbReference>
<dbReference type="GO" id="GO:0005524">
    <property type="term" value="F:ATP binding"/>
    <property type="evidence" value="ECO:0007669"/>
    <property type="project" value="UniProtKB-KW"/>
</dbReference>
<dbReference type="InterPro" id="IPR050351">
    <property type="entry name" value="BphY/WalK/GraS-like"/>
</dbReference>
<dbReference type="AlphaFoldDB" id="A0A0N1F749"/>
<dbReference type="InterPro" id="IPR003594">
    <property type="entry name" value="HATPase_dom"/>
</dbReference>
<dbReference type="Pfam" id="PF02518">
    <property type="entry name" value="HATPase_c"/>
    <property type="match status" value="1"/>
</dbReference>
<dbReference type="GO" id="GO:0000156">
    <property type="term" value="F:phosphorelay response regulator activity"/>
    <property type="evidence" value="ECO:0007669"/>
    <property type="project" value="TreeGrafter"/>
</dbReference>
<comment type="catalytic activity">
    <reaction evidence="1">
        <text>ATP + protein L-histidine = ADP + protein N-phospho-L-histidine.</text>
        <dbReference type="EC" id="2.7.13.3"/>
    </reaction>
</comment>
<keyword evidence="8" id="KW-1133">Transmembrane helix</keyword>
<dbReference type="PROSITE" id="PS50109">
    <property type="entry name" value="HIS_KIN"/>
    <property type="match status" value="1"/>
</dbReference>
<evidence type="ECO:0000256" key="6">
    <source>
        <dbReference type="ARBA" id="ARBA00022840"/>
    </source>
</evidence>
<dbReference type="Proteomes" id="UP000037822">
    <property type="component" value="Unassembled WGS sequence"/>
</dbReference>
<dbReference type="Gene3D" id="6.10.340.10">
    <property type="match status" value="1"/>
</dbReference>
<dbReference type="EC" id="2.7.13.3" evidence="2"/>
<evidence type="ECO:0000256" key="3">
    <source>
        <dbReference type="ARBA" id="ARBA00022679"/>
    </source>
</evidence>
<evidence type="ECO:0000256" key="4">
    <source>
        <dbReference type="ARBA" id="ARBA00022741"/>
    </source>
</evidence>
<keyword evidence="8" id="KW-0472">Membrane</keyword>
<evidence type="ECO:0000313" key="10">
    <source>
        <dbReference type="EMBL" id="KPH81966.1"/>
    </source>
</evidence>
<evidence type="ECO:0000259" key="9">
    <source>
        <dbReference type="PROSITE" id="PS50109"/>
    </source>
</evidence>
<keyword evidence="5 10" id="KW-0418">Kinase</keyword>
<dbReference type="EMBL" id="LGSZ01000025">
    <property type="protein sequence ID" value="KPH81966.1"/>
    <property type="molecule type" value="Genomic_DNA"/>
</dbReference>
<evidence type="ECO:0000256" key="5">
    <source>
        <dbReference type="ARBA" id="ARBA00022777"/>
    </source>
</evidence>
<organism evidence="10 11">
    <name type="scientific">Bosea vaviloviae</name>
    <dbReference type="NCBI Taxonomy" id="1526658"/>
    <lineage>
        <taxon>Bacteria</taxon>
        <taxon>Pseudomonadati</taxon>
        <taxon>Pseudomonadota</taxon>
        <taxon>Alphaproteobacteria</taxon>
        <taxon>Hyphomicrobiales</taxon>
        <taxon>Boseaceae</taxon>
        <taxon>Bosea</taxon>
    </lineage>
</organism>
<dbReference type="PANTHER" id="PTHR42878">
    <property type="entry name" value="TWO-COMPONENT HISTIDINE KINASE"/>
    <property type="match status" value="1"/>
</dbReference>
<dbReference type="InterPro" id="IPR004358">
    <property type="entry name" value="Sig_transdc_His_kin-like_C"/>
</dbReference>
<dbReference type="PRINTS" id="PR00344">
    <property type="entry name" value="BCTRLSENSOR"/>
</dbReference>
<dbReference type="RefSeq" id="WP_054208155.1">
    <property type="nucleotide sequence ID" value="NZ_LGSZ01000025.1"/>
</dbReference>
<comment type="caution">
    <text evidence="10">The sequence shown here is derived from an EMBL/GenBank/DDBJ whole genome shotgun (WGS) entry which is preliminary data.</text>
</comment>
<keyword evidence="7" id="KW-0902">Two-component regulatory system</keyword>
<keyword evidence="3" id="KW-0808">Transferase</keyword>